<accession>A0ABC8R0D2</accession>
<dbReference type="GO" id="GO:0000160">
    <property type="term" value="P:phosphorelay signal transduction system"/>
    <property type="evidence" value="ECO:0007669"/>
    <property type="project" value="UniProtKB-KW"/>
</dbReference>
<dbReference type="InterPro" id="IPR045279">
    <property type="entry name" value="ARR-like"/>
</dbReference>
<keyword evidence="2" id="KW-0805">Transcription regulation</keyword>
<evidence type="ECO:0000256" key="1">
    <source>
        <dbReference type="ARBA" id="ARBA00023012"/>
    </source>
</evidence>
<evidence type="ECO:0000259" key="5">
    <source>
        <dbReference type="PROSITE" id="PS50110"/>
    </source>
</evidence>
<dbReference type="Pfam" id="PF00072">
    <property type="entry name" value="Response_reg"/>
    <property type="match status" value="1"/>
</dbReference>
<gene>
    <name evidence="6" type="ORF">ILEXP_LOCUS5226</name>
</gene>
<reference evidence="6 7" key="1">
    <citation type="submission" date="2024-02" db="EMBL/GenBank/DDBJ databases">
        <authorList>
            <person name="Vignale AGUSTIN F."/>
            <person name="Sosa J E."/>
            <person name="Modenutti C."/>
        </authorList>
    </citation>
    <scope>NUCLEOTIDE SEQUENCE [LARGE SCALE GENOMIC DNA]</scope>
</reference>
<dbReference type="AlphaFoldDB" id="A0ABC8R0D2"/>
<keyword evidence="3" id="KW-0804">Transcription</keyword>
<dbReference type="PANTHER" id="PTHR43874">
    <property type="entry name" value="TWO-COMPONENT RESPONSE REGULATOR"/>
    <property type="match status" value="1"/>
</dbReference>
<protein>
    <recommendedName>
        <fullName evidence="5">Response regulatory domain-containing protein</fullName>
    </recommendedName>
</protein>
<dbReference type="InterPro" id="IPR001789">
    <property type="entry name" value="Sig_transdc_resp-reg_receiver"/>
</dbReference>
<dbReference type="SMART" id="SM00448">
    <property type="entry name" value="REC"/>
    <property type="match status" value="1"/>
</dbReference>
<evidence type="ECO:0000256" key="4">
    <source>
        <dbReference type="PROSITE-ProRule" id="PRU00169"/>
    </source>
</evidence>
<organism evidence="6 7">
    <name type="scientific">Ilex paraguariensis</name>
    <name type="common">yerba mate</name>
    <dbReference type="NCBI Taxonomy" id="185542"/>
    <lineage>
        <taxon>Eukaryota</taxon>
        <taxon>Viridiplantae</taxon>
        <taxon>Streptophyta</taxon>
        <taxon>Embryophyta</taxon>
        <taxon>Tracheophyta</taxon>
        <taxon>Spermatophyta</taxon>
        <taxon>Magnoliopsida</taxon>
        <taxon>eudicotyledons</taxon>
        <taxon>Gunneridae</taxon>
        <taxon>Pentapetalae</taxon>
        <taxon>asterids</taxon>
        <taxon>campanulids</taxon>
        <taxon>Aquifoliales</taxon>
        <taxon>Aquifoliaceae</taxon>
        <taxon>Ilex</taxon>
    </lineage>
</organism>
<evidence type="ECO:0000313" key="7">
    <source>
        <dbReference type="Proteomes" id="UP001642360"/>
    </source>
</evidence>
<dbReference type="Proteomes" id="UP001642360">
    <property type="component" value="Unassembled WGS sequence"/>
</dbReference>
<dbReference type="Gene3D" id="3.40.50.2300">
    <property type="match status" value="1"/>
</dbReference>
<sequence>MDRGKSLVTSENGSRDLTDRSKVRILLCDTDVESCQEIFTLLTQCSYQVTPAFTATDVFDALNCDGPRTDIILAEANLLMTNGGKILKYLKREKEFKQIPVIMMVTENEVSLVLKALGLGASDYLVKPLHNNALMNLWAHLQ</sequence>
<comment type="caution">
    <text evidence="6">The sequence shown here is derived from an EMBL/GenBank/DDBJ whole genome shotgun (WGS) entry which is preliminary data.</text>
</comment>
<proteinExistence type="predicted"/>
<dbReference type="EMBL" id="CAUOFW020000859">
    <property type="protein sequence ID" value="CAK9138142.1"/>
    <property type="molecule type" value="Genomic_DNA"/>
</dbReference>
<dbReference type="InterPro" id="IPR011006">
    <property type="entry name" value="CheY-like_superfamily"/>
</dbReference>
<evidence type="ECO:0000313" key="6">
    <source>
        <dbReference type="EMBL" id="CAK9138142.1"/>
    </source>
</evidence>
<keyword evidence="1" id="KW-0902">Two-component regulatory system</keyword>
<evidence type="ECO:0000256" key="2">
    <source>
        <dbReference type="ARBA" id="ARBA00023015"/>
    </source>
</evidence>
<comment type="caution">
    <text evidence="4">Lacks conserved residue(s) required for the propagation of feature annotation.</text>
</comment>
<dbReference type="PROSITE" id="PS50110">
    <property type="entry name" value="RESPONSE_REGULATORY"/>
    <property type="match status" value="1"/>
</dbReference>
<evidence type="ECO:0000256" key="3">
    <source>
        <dbReference type="ARBA" id="ARBA00023163"/>
    </source>
</evidence>
<feature type="domain" description="Response regulatory" evidence="5">
    <location>
        <begin position="24"/>
        <end position="142"/>
    </location>
</feature>
<keyword evidence="7" id="KW-1185">Reference proteome</keyword>
<dbReference type="SUPFAM" id="SSF52172">
    <property type="entry name" value="CheY-like"/>
    <property type="match status" value="1"/>
</dbReference>
<dbReference type="PANTHER" id="PTHR43874:SF192">
    <property type="entry name" value="TWO-COMPONENT RESPONSE REGULATOR-LIKE APRR1"/>
    <property type="match status" value="1"/>
</dbReference>
<name>A0ABC8R0D2_9AQUA</name>